<dbReference type="Gene3D" id="3.40.50.1010">
    <property type="entry name" value="5'-nuclease"/>
    <property type="match status" value="1"/>
</dbReference>
<dbReference type="Pfam" id="PF01850">
    <property type="entry name" value="PIN"/>
    <property type="match status" value="1"/>
</dbReference>
<dbReference type="SUPFAM" id="SSF88723">
    <property type="entry name" value="PIN domain-like"/>
    <property type="match status" value="1"/>
</dbReference>
<keyword evidence="1" id="KW-0540">Nuclease</keyword>
<keyword evidence="2" id="KW-0479">Metal-binding</keyword>
<feature type="domain" description="PIN" evidence="5">
    <location>
        <begin position="5"/>
        <end position="115"/>
    </location>
</feature>
<dbReference type="PANTHER" id="PTHR36173">
    <property type="entry name" value="RIBONUCLEASE VAPC16-RELATED"/>
    <property type="match status" value="1"/>
</dbReference>
<evidence type="ECO:0000256" key="3">
    <source>
        <dbReference type="ARBA" id="ARBA00022801"/>
    </source>
</evidence>
<reference evidence="7" key="2">
    <citation type="submission" date="2008-12" db="EMBL/GenBank/DDBJ databases">
        <title>Annotation of Streptomyces roseosporus strain NRRL 15998.</title>
        <authorList>
            <consortium name="The Broad Institute Genome Sequencing Platform"/>
            <consortium name="Broad Institute Microbial Sequencing Center"/>
            <person name="Fischbach M."/>
            <person name="Ward D."/>
            <person name="Young S."/>
            <person name="Kodira C.D."/>
            <person name="Zeng Q."/>
            <person name="Koehrsen M."/>
            <person name="Godfrey P."/>
            <person name="Alvarado L."/>
            <person name="Berlin A.M."/>
            <person name="Borenstein D."/>
            <person name="Chen Z."/>
            <person name="Engels R."/>
            <person name="Freedman E."/>
            <person name="Gellesch M."/>
            <person name="Goldberg J."/>
            <person name="Griggs A."/>
            <person name="Gujja S."/>
            <person name="Heiman D.I."/>
            <person name="Hepburn T.A."/>
            <person name="Howarth C."/>
            <person name="Jen D."/>
            <person name="Larson L."/>
            <person name="Lewis B."/>
            <person name="Mehta T."/>
            <person name="Park D."/>
            <person name="Pearson M."/>
            <person name="Roberts A."/>
            <person name="Saif S."/>
            <person name="Shea T.D."/>
            <person name="Shenoy N."/>
            <person name="Sisk P."/>
            <person name="Stolte C."/>
            <person name="Sykes S.N."/>
            <person name="Walk T."/>
            <person name="White J."/>
            <person name="Yandava C."/>
            <person name="Straight P."/>
            <person name="Clardy J."/>
            <person name="Hung D."/>
            <person name="Kolter R."/>
            <person name="Mekalanos J."/>
            <person name="Walker S."/>
            <person name="Walsh C.T."/>
            <person name="Wieland B.L.C."/>
            <person name="Ilzarbe M."/>
            <person name="Galagan J."/>
            <person name="Nusbaum C."/>
            <person name="Birren B."/>
        </authorList>
    </citation>
    <scope>NUCLEOTIDE SEQUENCE [LARGE SCALE GENOMIC DNA]</scope>
    <source>
        <strain evidence="7">NRRL 15998</strain>
    </source>
</reference>
<evidence type="ECO:0000313" key="7">
    <source>
        <dbReference type="Proteomes" id="UP000003986"/>
    </source>
</evidence>
<dbReference type="CDD" id="cd09872">
    <property type="entry name" value="PIN_Sll0205-like"/>
    <property type="match status" value="1"/>
</dbReference>
<protein>
    <submittedName>
        <fullName evidence="6">PilT protein domain-containing protein</fullName>
    </submittedName>
</protein>
<dbReference type="InterPro" id="IPR002716">
    <property type="entry name" value="PIN_dom"/>
</dbReference>
<dbReference type="EMBL" id="DS999644">
    <property type="protein sequence ID" value="EFE74126.2"/>
    <property type="molecule type" value="Genomic_DNA"/>
</dbReference>
<organism evidence="6 7">
    <name type="scientific">Streptomyces filamentosus NRRL 15998</name>
    <dbReference type="NCBI Taxonomy" id="457431"/>
    <lineage>
        <taxon>Bacteria</taxon>
        <taxon>Bacillati</taxon>
        <taxon>Actinomycetota</taxon>
        <taxon>Actinomycetes</taxon>
        <taxon>Kitasatosporales</taxon>
        <taxon>Streptomycetaceae</taxon>
        <taxon>Streptomyces</taxon>
    </lineage>
</organism>
<dbReference type="GO" id="GO:0016787">
    <property type="term" value="F:hydrolase activity"/>
    <property type="evidence" value="ECO:0007669"/>
    <property type="project" value="UniProtKB-KW"/>
</dbReference>
<evidence type="ECO:0000256" key="1">
    <source>
        <dbReference type="ARBA" id="ARBA00022722"/>
    </source>
</evidence>
<evidence type="ECO:0000313" key="6">
    <source>
        <dbReference type="EMBL" id="EFE74126.2"/>
    </source>
</evidence>
<proteinExistence type="predicted"/>
<dbReference type="AlphaFoldDB" id="D6ATN7"/>
<dbReference type="GO" id="GO:0046872">
    <property type="term" value="F:metal ion binding"/>
    <property type="evidence" value="ECO:0007669"/>
    <property type="project" value="UniProtKB-KW"/>
</dbReference>
<keyword evidence="3" id="KW-0378">Hydrolase</keyword>
<evidence type="ECO:0000259" key="5">
    <source>
        <dbReference type="Pfam" id="PF01850"/>
    </source>
</evidence>
<dbReference type="InterPro" id="IPR041705">
    <property type="entry name" value="PIN_Sll0205"/>
</dbReference>
<dbReference type="Proteomes" id="UP000003986">
    <property type="component" value="Unassembled WGS sequence"/>
</dbReference>
<reference evidence="7" key="1">
    <citation type="submission" date="2008-10" db="EMBL/GenBank/DDBJ databases">
        <authorList>
            <person name="Molnar K."/>
        </authorList>
    </citation>
    <scope>NUCLEOTIDE SEQUENCE [LARGE SCALE GENOMIC DNA]</scope>
    <source>
        <strain evidence="7">NRRL 15998</strain>
    </source>
</reference>
<dbReference type="PANTHER" id="PTHR36173:SF2">
    <property type="entry name" value="RIBONUCLEASE VAPC16"/>
    <property type="match status" value="1"/>
</dbReference>
<gene>
    <name evidence="6" type="ORF">SSGG_01492</name>
</gene>
<dbReference type="GO" id="GO:0004518">
    <property type="term" value="F:nuclease activity"/>
    <property type="evidence" value="ECO:0007669"/>
    <property type="project" value="UniProtKB-KW"/>
</dbReference>
<evidence type="ECO:0000256" key="2">
    <source>
        <dbReference type="ARBA" id="ARBA00022723"/>
    </source>
</evidence>
<keyword evidence="4" id="KW-0460">Magnesium</keyword>
<accession>D6ATN7</accession>
<dbReference type="InterPro" id="IPR029060">
    <property type="entry name" value="PIN-like_dom_sf"/>
</dbReference>
<sequence>MMRLLLDTAVILWWLDDAPQLSEEVKHFLDSADAVHISAVSPWEITFKQHLGLLEGPGDLAERVHDLAFPGLPVTAAHGVRAGRLPMVHEDPFDRLLIVQAQAHRLALVTRNALIPQYDVMVVRV</sequence>
<name>D6ATN7_STRFL</name>
<evidence type="ECO:0000256" key="4">
    <source>
        <dbReference type="ARBA" id="ARBA00022842"/>
    </source>
</evidence>
<dbReference type="InterPro" id="IPR052919">
    <property type="entry name" value="TA_system_RNase"/>
</dbReference>